<proteinExistence type="predicted"/>
<comment type="caution">
    <text evidence="4">The sequence shown here is derived from an EMBL/GenBank/DDBJ whole genome shotgun (WGS) entry which is preliminary data.</text>
</comment>
<dbReference type="InterPro" id="IPR019257">
    <property type="entry name" value="MeTrfase_dom"/>
</dbReference>
<evidence type="ECO:0000313" key="4">
    <source>
        <dbReference type="EMBL" id="MDH6063771.1"/>
    </source>
</evidence>
<keyword evidence="1" id="KW-0489">Methyltransferase</keyword>
<dbReference type="PANTHER" id="PTHR43397:SF1">
    <property type="entry name" value="ERGOTHIONEINE BIOSYNTHESIS PROTEIN 1"/>
    <property type="match status" value="1"/>
</dbReference>
<accession>A0AA43GXU8</accession>
<dbReference type="GeneID" id="83685932"/>
<evidence type="ECO:0000313" key="5">
    <source>
        <dbReference type="Proteomes" id="UP001159370"/>
    </source>
</evidence>
<evidence type="ECO:0000259" key="3">
    <source>
        <dbReference type="Pfam" id="PF10017"/>
    </source>
</evidence>
<reference evidence="4 5" key="1">
    <citation type="journal article" date="2023" name="J. Phycol.">
        <title>Chrysosporum ovalisporum is synonymous with the true-branching cyanobacterium Umezakia natans (Nostocales/Aphanizomenonaceae).</title>
        <authorList>
            <person name="McGregor G.B."/>
            <person name="Sendall B.C."/>
            <person name="Niiyama Y."/>
            <person name="Tuji A."/>
            <person name="Willis A."/>
        </authorList>
    </citation>
    <scope>NUCLEOTIDE SEQUENCE [LARGE SCALE GENOMIC DNA]</scope>
    <source>
        <strain evidence="4 5">FSS-62</strain>
    </source>
</reference>
<dbReference type="SUPFAM" id="SSF53335">
    <property type="entry name" value="S-adenosyl-L-methionine-dependent methyltransferases"/>
    <property type="match status" value="1"/>
</dbReference>
<evidence type="ECO:0000256" key="1">
    <source>
        <dbReference type="ARBA" id="ARBA00022603"/>
    </source>
</evidence>
<feature type="domain" description="Histidine-specific methyltransferase SAM-dependent" evidence="3">
    <location>
        <begin position="60"/>
        <end position="234"/>
    </location>
</feature>
<dbReference type="RefSeq" id="WP_280650945.1">
    <property type="nucleotide sequence ID" value="NZ_JANQDL010000060.1"/>
</dbReference>
<dbReference type="InterPro" id="IPR029063">
    <property type="entry name" value="SAM-dependent_MTases_sf"/>
</dbReference>
<name>A0AA43GXU8_9CYAN</name>
<dbReference type="AlphaFoldDB" id="A0AA43GXU8"/>
<feature type="domain" description="Histidine-specific methyltransferase SAM-dependent" evidence="3">
    <location>
        <begin position="269"/>
        <end position="352"/>
    </location>
</feature>
<gene>
    <name evidence="4" type="ORF">NWP23_08340</name>
</gene>
<dbReference type="Gene3D" id="3.40.50.150">
    <property type="entry name" value="Vaccinia Virus protein VP39"/>
    <property type="match status" value="1"/>
</dbReference>
<dbReference type="EMBL" id="JANQDL010000060">
    <property type="protein sequence ID" value="MDH6063771.1"/>
    <property type="molecule type" value="Genomic_DNA"/>
</dbReference>
<dbReference type="Proteomes" id="UP001159370">
    <property type="component" value="Unassembled WGS sequence"/>
</dbReference>
<dbReference type="GO" id="GO:0008168">
    <property type="term" value="F:methyltransferase activity"/>
    <property type="evidence" value="ECO:0007669"/>
    <property type="project" value="UniProtKB-KW"/>
</dbReference>
<dbReference type="InterPro" id="IPR051128">
    <property type="entry name" value="EgtD_Methyltrsf_superfamily"/>
</dbReference>
<dbReference type="Pfam" id="PF10017">
    <property type="entry name" value="Methyltransf_33"/>
    <property type="match status" value="2"/>
</dbReference>
<keyword evidence="2" id="KW-0808">Transferase</keyword>
<evidence type="ECO:0000256" key="2">
    <source>
        <dbReference type="ARBA" id="ARBA00022679"/>
    </source>
</evidence>
<dbReference type="GO" id="GO:0032259">
    <property type="term" value="P:methylation"/>
    <property type="evidence" value="ECO:0007669"/>
    <property type="project" value="UniProtKB-KW"/>
</dbReference>
<sequence>MLTKLSTSHNQTMIPKNFFGNSQFSSDFPNSLPPVAKPSPEFYAIFSQKEILDLIRILELTKEIPLKYSYKGRGAKIWNNFYQKYIIPKWFQKTNVEIDLLQKNFEYINGSYQNSSQVNIVDVGAGNSYPVKNIIAQLNKLGRINKYIALDISQELLNLSKANISKWFPVLQFDSCTIDIENSSIPPEILLHSTNENIANIFLHLGVTIGNHQNRSKVLQNLRNTMDKKDLLVFTNEIGSNSNWNGQVRGGCKYHVDGIYTWIKDNIGIRSEDCELVRKYDSQTDSITASIKFNQSYTLSFTQLGIDQNLEFAQNEEIVIWRHHKYEIPEMIQELEKAGLQLVHHSRNQYSSHIMAICQVNNS</sequence>
<organism evidence="4 5">
    <name type="scientific">Umezakia ovalisporum FSS-62</name>
    <dbReference type="NCBI Taxonomy" id="2971776"/>
    <lineage>
        <taxon>Bacteria</taxon>
        <taxon>Bacillati</taxon>
        <taxon>Cyanobacteriota</taxon>
        <taxon>Cyanophyceae</taxon>
        <taxon>Nostocales</taxon>
        <taxon>Nodulariaceae</taxon>
        <taxon>Umezakia</taxon>
    </lineage>
</organism>
<protein>
    <submittedName>
        <fullName evidence="4">L-histidine N(Alpha)-methyltransferase</fullName>
    </submittedName>
</protein>
<dbReference type="PANTHER" id="PTHR43397">
    <property type="entry name" value="ERGOTHIONEINE BIOSYNTHESIS PROTEIN 1"/>
    <property type="match status" value="1"/>
</dbReference>